<dbReference type="InterPro" id="IPR023296">
    <property type="entry name" value="Glyco_hydro_beta-prop_sf"/>
</dbReference>
<dbReference type="CDD" id="cd08983">
    <property type="entry name" value="GH43_Bt3655-like"/>
    <property type="match status" value="1"/>
</dbReference>
<dbReference type="PANTHER" id="PTHR43301">
    <property type="entry name" value="ARABINAN ENDO-1,5-ALPHA-L-ARABINOSIDASE"/>
    <property type="match status" value="1"/>
</dbReference>
<evidence type="ECO:0000256" key="5">
    <source>
        <dbReference type="RuleBase" id="RU361187"/>
    </source>
</evidence>
<evidence type="ECO:0000256" key="3">
    <source>
        <dbReference type="ARBA" id="ARBA00022801"/>
    </source>
</evidence>
<proteinExistence type="inferred from homology"/>
<dbReference type="AlphaFoldDB" id="A0A4Q1C6X8"/>
<comment type="similarity">
    <text evidence="2 5">Belongs to the glycosyl hydrolase 43 family.</text>
</comment>
<keyword evidence="3 5" id="KW-0378">Hydrolase</keyword>
<evidence type="ECO:0000256" key="1">
    <source>
        <dbReference type="ARBA" id="ARBA00004834"/>
    </source>
</evidence>
<gene>
    <name evidence="7" type="ORF">ESB00_01220</name>
</gene>
<keyword evidence="6" id="KW-0732">Signal</keyword>
<evidence type="ECO:0000313" key="7">
    <source>
        <dbReference type="EMBL" id="RXK54551.1"/>
    </source>
</evidence>
<dbReference type="Gene3D" id="2.115.10.20">
    <property type="entry name" value="Glycosyl hydrolase domain, family 43"/>
    <property type="match status" value="1"/>
</dbReference>
<dbReference type="GO" id="GO:0004553">
    <property type="term" value="F:hydrolase activity, hydrolyzing O-glycosyl compounds"/>
    <property type="evidence" value="ECO:0007669"/>
    <property type="project" value="InterPro"/>
</dbReference>
<dbReference type="SUPFAM" id="SSF75005">
    <property type="entry name" value="Arabinanase/levansucrase/invertase"/>
    <property type="match status" value="1"/>
</dbReference>
<evidence type="ECO:0000256" key="6">
    <source>
        <dbReference type="SAM" id="SignalP"/>
    </source>
</evidence>
<comment type="pathway">
    <text evidence="1">Glycan metabolism; L-arabinan degradation.</text>
</comment>
<dbReference type="GO" id="GO:0005975">
    <property type="term" value="P:carbohydrate metabolic process"/>
    <property type="evidence" value="ECO:0007669"/>
    <property type="project" value="InterPro"/>
</dbReference>
<dbReference type="Pfam" id="PF04616">
    <property type="entry name" value="Glyco_hydro_43"/>
    <property type="match status" value="1"/>
</dbReference>
<reference evidence="7 8" key="1">
    <citation type="submission" date="2019-01" db="EMBL/GenBank/DDBJ databases">
        <title>Lacunisphaera sp. strain TWA-58.</title>
        <authorList>
            <person name="Chen W.-M."/>
        </authorList>
    </citation>
    <scope>NUCLEOTIDE SEQUENCE [LARGE SCALE GENOMIC DNA]</scope>
    <source>
        <strain evidence="7 8">TWA-58</strain>
    </source>
</reference>
<keyword evidence="8" id="KW-1185">Reference proteome</keyword>
<evidence type="ECO:0000313" key="8">
    <source>
        <dbReference type="Proteomes" id="UP000290218"/>
    </source>
</evidence>
<dbReference type="InterPro" id="IPR006710">
    <property type="entry name" value="Glyco_hydro_43"/>
</dbReference>
<evidence type="ECO:0000256" key="2">
    <source>
        <dbReference type="ARBA" id="ARBA00009865"/>
    </source>
</evidence>
<sequence>MRTSRFLVLLLTLTGSALASDTAYLFTYFTRNGQDGLHLAWSEDGYKWELLNEGRSFLAPKIGSKEQLMRDPCVVRGPDGTYHMVWTSGWWEKGIGYASTKDFITWSEQKEIPVMAHEPTARNSWAPEVIWDDKRGEFVIFWATTIPGRFPHSLETSEDQLNHRMYCTTTKDFVTFTPTELFYDAGFNCIDATFLQADGKQWIIIKDETKFPAPAKNLRLATAESVRGPFGHLAAPFTPPGLWVEGPTALKIGGDYLVYFDAYTTKHYRVMRSRDLHTWEDVTAQASFPNEGTSERIRHGTIIAVPRALIEKLRSAARPDAPGKP</sequence>
<organism evidence="7 8">
    <name type="scientific">Oleiharenicola lentus</name>
    <dbReference type="NCBI Taxonomy" id="2508720"/>
    <lineage>
        <taxon>Bacteria</taxon>
        <taxon>Pseudomonadati</taxon>
        <taxon>Verrucomicrobiota</taxon>
        <taxon>Opitutia</taxon>
        <taxon>Opitutales</taxon>
        <taxon>Opitutaceae</taxon>
        <taxon>Oleiharenicola</taxon>
    </lineage>
</organism>
<name>A0A4Q1C6X8_9BACT</name>
<protein>
    <submittedName>
        <fullName evidence="7">Glycosyl hydrolase</fullName>
    </submittedName>
</protein>
<dbReference type="RefSeq" id="WP_129045915.1">
    <property type="nucleotide sequence ID" value="NZ_SDHX01000001.1"/>
</dbReference>
<dbReference type="OrthoDB" id="9758923at2"/>
<feature type="chain" id="PRO_5020598895" evidence="6">
    <location>
        <begin position="20"/>
        <end position="325"/>
    </location>
</feature>
<dbReference type="InterPro" id="IPR050727">
    <property type="entry name" value="GH43_arabinanases"/>
</dbReference>
<evidence type="ECO:0000256" key="4">
    <source>
        <dbReference type="ARBA" id="ARBA00023295"/>
    </source>
</evidence>
<keyword evidence="4 5" id="KW-0326">Glycosidase</keyword>
<comment type="caution">
    <text evidence="7">The sequence shown here is derived from an EMBL/GenBank/DDBJ whole genome shotgun (WGS) entry which is preliminary data.</text>
</comment>
<dbReference type="EMBL" id="SDHX01000001">
    <property type="protein sequence ID" value="RXK54551.1"/>
    <property type="molecule type" value="Genomic_DNA"/>
</dbReference>
<dbReference type="Proteomes" id="UP000290218">
    <property type="component" value="Unassembled WGS sequence"/>
</dbReference>
<accession>A0A4Q1C6X8</accession>
<dbReference type="PANTHER" id="PTHR43301:SF3">
    <property type="entry name" value="ARABINAN ENDO-1,5-ALPHA-L-ARABINOSIDASE A-RELATED"/>
    <property type="match status" value="1"/>
</dbReference>
<feature type="signal peptide" evidence="6">
    <location>
        <begin position="1"/>
        <end position="19"/>
    </location>
</feature>